<name>A0A1V8SPH9_9PEZI</name>
<proteinExistence type="predicted"/>
<feature type="region of interest" description="Disordered" evidence="1">
    <location>
        <begin position="202"/>
        <end position="263"/>
    </location>
</feature>
<evidence type="ECO:0000313" key="3">
    <source>
        <dbReference type="Proteomes" id="UP000192596"/>
    </source>
</evidence>
<sequence length="358" mass="39024">MAGEHVAKLIRSSNQVTRDWKLTLKIEKNSSPEDADNWKAKQLHKQIDKLFVNAEVKICIDNDILFADVGVPFRGCGTQLDEAAFQLVFANVWCELVKSLARTRSKVMCNASRYMSTTATKLGHNTEEELVMTTCRRLGDVIKQAVEMACNLKYDLQGPHHQEAVLQTTRNDVEQGVPELDGQSVGAIAEMDSVHVNRGLQRQDSAVGAAPAAESAATAQSRAAELRPERPAGPLRPVPSQEQRSHSLHTERQPTGDVPYDPEKAELHHRHTPHDFQPLTAQAAQPRRPRVCVDRNIYLAESGFCAAGSGLLMLKVVAVGKAITLAAATTNPVGMGACAGTMLLMGALKSVLYLHGLE</sequence>
<dbReference type="InParanoid" id="A0A1V8SPH9"/>
<dbReference type="AlphaFoldDB" id="A0A1V8SPH9"/>
<comment type="caution">
    <text evidence="2">The sequence shown here is derived from an EMBL/GenBank/DDBJ whole genome shotgun (WGS) entry which is preliminary data.</text>
</comment>
<evidence type="ECO:0000256" key="1">
    <source>
        <dbReference type="SAM" id="MobiDB-lite"/>
    </source>
</evidence>
<dbReference type="Proteomes" id="UP000192596">
    <property type="component" value="Unassembled WGS sequence"/>
</dbReference>
<organism evidence="2 3">
    <name type="scientific">Cryoendolithus antarcticus</name>
    <dbReference type="NCBI Taxonomy" id="1507870"/>
    <lineage>
        <taxon>Eukaryota</taxon>
        <taxon>Fungi</taxon>
        <taxon>Dikarya</taxon>
        <taxon>Ascomycota</taxon>
        <taxon>Pezizomycotina</taxon>
        <taxon>Dothideomycetes</taxon>
        <taxon>Dothideomycetidae</taxon>
        <taxon>Cladosporiales</taxon>
        <taxon>Cladosporiaceae</taxon>
        <taxon>Cryoendolithus</taxon>
    </lineage>
</organism>
<reference evidence="3" key="1">
    <citation type="submission" date="2017-03" db="EMBL/GenBank/DDBJ databases">
        <title>Genomes of endolithic fungi from Antarctica.</title>
        <authorList>
            <person name="Coleine C."/>
            <person name="Masonjones S."/>
            <person name="Stajich J.E."/>
        </authorList>
    </citation>
    <scope>NUCLEOTIDE SEQUENCE [LARGE SCALE GENOMIC DNA]</scope>
    <source>
        <strain evidence="3">CCFEE 5527</strain>
    </source>
</reference>
<dbReference type="EMBL" id="NAJO01000033">
    <property type="protein sequence ID" value="OQO00901.1"/>
    <property type="molecule type" value="Genomic_DNA"/>
</dbReference>
<feature type="compositionally biased region" description="Low complexity" evidence="1">
    <location>
        <begin position="205"/>
        <end position="223"/>
    </location>
</feature>
<gene>
    <name evidence="2" type="ORF">B0A48_13588</name>
</gene>
<protein>
    <submittedName>
        <fullName evidence="2">Uncharacterized protein</fullName>
    </submittedName>
</protein>
<keyword evidence="3" id="KW-1185">Reference proteome</keyword>
<accession>A0A1V8SPH9</accession>
<feature type="compositionally biased region" description="Basic and acidic residues" evidence="1">
    <location>
        <begin position="243"/>
        <end position="254"/>
    </location>
</feature>
<evidence type="ECO:0000313" key="2">
    <source>
        <dbReference type="EMBL" id="OQO00901.1"/>
    </source>
</evidence>